<proteinExistence type="predicted"/>
<feature type="transmembrane region" description="Helical" evidence="1">
    <location>
        <begin position="185"/>
        <end position="203"/>
    </location>
</feature>
<feature type="transmembrane region" description="Helical" evidence="1">
    <location>
        <begin position="215"/>
        <end position="237"/>
    </location>
</feature>
<feature type="transmembrane region" description="Helical" evidence="1">
    <location>
        <begin position="150"/>
        <end position="173"/>
    </location>
</feature>
<feature type="transmembrane region" description="Helical" evidence="1">
    <location>
        <begin position="125"/>
        <end position="144"/>
    </location>
</feature>
<evidence type="ECO:0000256" key="1">
    <source>
        <dbReference type="SAM" id="Phobius"/>
    </source>
</evidence>
<name>A0A7V4XSL0_9BACT</name>
<organism evidence="2">
    <name type="scientific">Acidobacterium capsulatum</name>
    <dbReference type="NCBI Taxonomy" id="33075"/>
    <lineage>
        <taxon>Bacteria</taxon>
        <taxon>Pseudomonadati</taxon>
        <taxon>Acidobacteriota</taxon>
        <taxon>Terriglobia</taxon>
        <taxon>Terriglobales</taxon>
        <taxon>Acidobacteriaceae</taxon>
        <taxon>Acidobacterium</taxon>
    </lineage>
</organism>
<keyword evidence="1" id="KW-1133">Transmembrane helix</keyword>
<evidence type="ECO:0000313" key="2">
    <source>
        <dbReference type="EMBL" id="HGY94443.1"/>
    </source>
</evidence>
<keyword evidence="1" id="KW-0812">Transmembrane</keyword>
<dbReference type="EMBL" id="DTKL01000041">
    <property type="protein sequence ID" value="HGY94443.1"/>
    <property type="molecule type" value="Genomic_DNA"/>
</dbReference>
<dbReference type="AlphaFoldDB" id="A0A7V4XSL0"/>
<protein>
    <submittedName>
        <fullName evidence="2">Uncharacterized protein</fullName>
    </submittedName>
</protein>
<sequence>MARVQALLAADQRSEELRYLTEHYRDLQGMRSAPGCALLLAFSAAGAMLHFGKWTAIAGLALIGVASALWGKWCTGWYERRYGVVAETDETIMAPFKDFGHRPLTLLSLYSPRADVRYGPARWKWWALAATGLLFLAPLAWFYSMPADSLPWQIELNICLYASVFLLLPVCLFEMPASRFVWLRRALYMGAIVGLAAENWWAMAHLSEFANPGDATRWLALAWIAAVMLCVTAYDHWLFQHLLTPKKEPAS</sequence>
<reference evidence="2" key="1">
    <citation type="journal article" date="2020" name="mSystems">
        <title>Genome- and Community-Level Interaction Insights into Carbon Utilization and Element Cycling Functions of Hydrothermarchaeota in Hydrothermal Sediment.</title>
        <authorList>
            <person name="Zhou Z."/>
            <person name="Liu Y."/>
            <person name="Xu W."/>
            <person name="Pan J."/>
            <person name="Luo Z.H."/>
            <person name="Li M."/>
        </authorList>
    </citation>
    <scope>NUCLEOTIDE SEQUENCE [LARGE SCALE GENOMIC DNA]</scope>
    <source>
        <strain evidence="2">SpSt-855</strain>
    </source>
</reference>
<comment type="caution">
    <text evidence="2">The sequence shown here is derived from an EMBL/GenBank/DDBJ whole genome shotgun (WGS) entry which is preliminary data.</text>
</comment>
<keyword evidence="1" id="KW-0472">Membrane</keyword>
<feature type="transmembrane region" description="Helical" evidence="1">
    <location>
        <begin position="54"/>
        <end position="71"/>
    </location>
</feature>
<gene>
    <name evidence="2" type="ORF">ENW50_07125</name>
</gene>
<accession>A0A7V4XSL0</accession>
<feature type="transmembrane region" description="Helical" evidence="1">
    <location>
        <begin position="32"/>
        <end position="48"/>
    </location>
</feature>